<dbReference type="InterPro" id="IPR031310">
    <property type="entry name" value="Ribosomal_uL5_N"/>
</dbReference>
<dbReference type="Proteomes" id="UP000177996">
    <property type="component" value="Unassembled WGS sequence"/>
</dbReference>
<dbReference type="Pfam" id="PF00281">
    <property type="entry name" value="Ribosomal_L5"/>
    <property type="match status" value="1"/>
</dbReference>
<sequence>MKSPTTKEKLKAAYPKLKEKYGYKSIMQAPRIEKAVLSVGTGKISRSDKKKNEFIAERLGMITGQKSAARHAKKSIASFKLREGEVVGQMVTLRGARMFGFLDKFINVAIPRTKDFRGFSSGSIDAMGNFTFGVKEHTVFPETADEDLRDVFGLAVIIVLSTRKKEESKDVLEAIGFPFRDIAETASHRVRKRTRDKK</sequence>
<evidence type="ECO:0000256" key="3">
    <source>
        <dbReference type="ARBA" id="ARBA00023274"/>
    </source>
</evidence>
<evidence type="ECO:0000256" key="2">
    <source>
        <dbReference type="ARBA" id="ARBA00022980"/>
    </source>
</evidence>
<accession>A0A1G2D318</accession>
<dbReference type="FunFam" id="3.30.1440.10:FF:000001">
    <property type="entry name" value="50S ribosomal protein L5"/>
    <property type="match status" value="1"/>
</dbReference>
<dbReference type="InterPro" id="IPR020930">
    <property type="entry name" value="Ribosomal_uL5_bac-type"/>
</dbReference>
<dbReference type="InterPro" id="IPR002132">
    <property type="entry name" value="Ribosomal_uL5"/>
</dbReference>
<dbReference type="STRING" id="1798661.A3D65_04685"/>
<name>A0A1G2D318_9BACT</name>
<evidence type="ECO:0000313" key="9">
    <source>
        <dbReference type="EMBL" id="OGZ08036.1"/>
    </source>
</evidence>
<evidence type="ECO:0000313" key="10">
    <source>
        <dbReference type="Proteomes" id="UP000177996"/>
    </source>
</evidence>
<feature type="domain" description="Large ribosomal subunit protein uL5 C-terminal" evidence="8">
    <location>
        <begin position="87"/>
        <end position="179"/>
    </location>
</feature>
<dbReference type="GO" id="GO:1990904">
    <property type="term" value="C:ribonucleoprotein complex"/>
    <property type="evidence" value="ECO:0007669"/>
    <property type="project" value="UniProtKB-KW"/>
</dbReference>
<evidence type="ECO:0000256" key="1">
    <source>
        <dbReference type="ARBA" id="ARBA00008553"/>
    </source>
</evidence>
<protein>
    <recommendedName>
        <fullName evidence="4 5">Large ribosomal subunit protein uL5</fullName>
    </recommendedName>
</protein>
<evidence type="ECO:0000259" key="8">
    <source>
        <dbReference type="Pfam" id="PF00673"/>
    </source>
</evidence>
<gene>
    <name evidence="5" type="primary">rplE</name>
    <name evidence="9" type="ORF">A3D65_04685</name>
</gene>
<proteinExistence type="inferred from homology"/>
<keyword evidence="3 5" id="KW-0687">Ribonucleoprotein</keyword>
<evidence type="ECO:0000259" key="7">
    <source>
        <dbReference type="Pfam" id="PF00281"/>
    </source>
</evidence>
<organism evidence="9 10">
    <name type="scientific">Candidatus Lloydbacteria bacterium RIFCSPHIGHO2_02_FULL_50_13</name>
    <dbReference type="NCBI Taxonomy" id="1798661"/>
    <lineage>
        <taxon>Bacteria</taxon>
        <taxon>Candidatus Lloydiibacteriota</taxon>
    </lineage>
</organism>
<dbReference type="NCBIfam" id="NF000585">
    <property type="entry name" value="PRK00010.1"/>
    <property type="match status" value="1"/>
</dbReference>
<keyword evidence="5" id="KW-0820">tRNA-binding</keyword>
<comment type="subunit">
    <text evidence="5">Part of the 50S ribosomal subunit; part of the 5S rRNA/L5/L18/L25 subcomplex. Contacts the 5S rRNA and the P site tRNA. Forms a bridge to the 30S subunit in the 70S ribosome.</text>
</comment>
<comment type="caution">
    <text evidence="9">The sequence shown here is derived from an EMBL/GenBank/DDBJ whole genome shotgun (WGS) entry which is preliminary data.</text>
</comment>
<dbReference type="AlphaFoldDB" id="A0A1G2D318"/>
<dbReference type="GO" id="GO:0019843">
    <property type="term" value="F:rRNA binding"/>
    <property type="evidence" value="ECO:0007669"/>
    <property type="project" value="UniProtKB-UniRule"/>
</dbReference>
<dbReference type="GO" id="GO:0000049">
    <property type="term" value="F:tRNA binding"/>
    <property type="evidence" value="ECO:0007669"/>
    <property type="project" value="UniProtKB-UniRule"/>
</dbReference>
<dbReference type="GO" id="GO:0003735">
    <property type="term" value="F:structural constituent of ribosome"/>
    <property type="evidence" value="ECO:0007669"/>
    <property type="project" value="InterPro"/>
</dbReference>
<dbReference type="PANTHER" id="PTHR11994">
    <property type="entry name" value="60S RIBOSOMAL PROTEIN L11-RELATED"/>
    <property type="match status" value="1"/>
</dbReference>
<comment type="similarity">
    <text evidence="1 5 6">Belongs to the universal ribosomal protein uL5 family.</text>
</comment>
<keyword evidence="5" id="KW-0694">RNA-binding</keyword>
<reference evidence="9 10" key="1">
    <citation type="journal article" date="2016" name="Nat. Commun.">
        <title>Thousands of microbial genomes shed light on interconnected biogeochemical processes in an aquifer system.</title>
        <authorList>
            <person name="Anantharaman K."/>
            <person name="Brown C.T."/>
            <person name="Hug L.A."/>
            <person name="Sharon I."/>
            <person name="Castelle C.J."/>
            <person name="Probst A.J."/>
            <person name="Thomas B.C."/>
            <person name="Singh A."/>
            <person name="Wilkins M.J."/>
            <person name="Karaoz U."/>
            <person name="Brodie E.L."/>
            <person name="Williams K.H."/>
            <person name="Hubbard S.S."/>
            <person name="Banfield J.F."/>
        </authorList>
    </citation>
    <scope>NUCLEOTIDE SEQUENCE [LARGE SCALE GENOMIC DNA]</scope>
</reference>
<dbReference type="PIRSF" id="PIRSF002161">
    <property type="entry name" value="Ribosomal_L5"/>
    <property type="match status" value="1"/>
</dbReference>
<dbReference type="InterPro" id="IPR022803">
    <property type="entry name" value="Ribosomal_uL5_dom_sf"/>
</dbReference>
<dbReference type="GO" id="GO:0005840">
    <property type="term" value="C:ribosome"/>
    <property type="evidence" value="ECO:0007669"/>
    <property type="project" value="UniProtKB-KW"/>
</dbReference>
<feature type="domain" description="Large ribosomal subunit protein uL5 N-terminal" evidence="7">
    <location>
        <begin position="26"/>
        <end position="82"/>
    </location>
</feature>
<evidence type="ECO:0000256" key="6">
    <source>
        <dbReference type="RuleBase" id="RU003930"/>
    </source>
</evidence>
<dbReference type="InterPro" id="IPR031309">
    <property type="entry name" value="Ribosomal_uL5_C"/>
</dbReference>
<evidence type="ECO:0000256" key="5">
    <source>
        <dbReference type="HAMAP-Rule" id="MF_01333"/>
    </source>
</evidence>
<dbReference type="Gene3D" id="3.30.1440.10">
    <property type="match status" value="1"/>
</dbReference>
<evidence type="ECO:0000256" key="4">
    <source>
        <dbReference type="ARBA" id="ARBA00035245"/>
    </source>
</evidence>
<dbReference type="EMBL" id="MHLL01000045">
    <property type="protein sequence ID" value="OGZ08036.1"/>
    <property type="molecule type" value="Genomic_DNA"/>
</dbReference>
<dbReference type="GO" id="GO:0006412">
    <property type="term" value="P:translation"/>
    <property type="evidence" value="ECO:0007669"/>
    <property type="project" value="UniProtKB-UniRule"/>
</dbReference>
<keyword evidence="2 5" id="KW-0689">Ribosomal protein</keyword>
<dbReference type="HAMAP" id="MF_01333_B">
    <property type="entry name" value="Ribosomal_uL5_B"/>
    <property type="match status" value="1"/>
</dbReference>
<dbReference type="SUPFAM" id="SSF55282">
    <property type="entry name" value="RL5-like"/>
    <property type="match status" value="1"/>
</dbReference>
<keyword evidence="5" id="KW-0699">rRNA-binding</keyword>
<comment type="function">
    <text evidence="5">This is 1 of the proteins that bind and probably mediate the attachment of the 5S RNA into the large ribosomal subunit, where it forms part of the central protuberance. In the 70S ribosome it contacts protein S13 of the 30S subunit (bridge B1b), connecting the 2 subunits; this bridge is implicated in subunit movement. Contacts the P site tRNA; the 5S rRNA and some of its associated proteins might help stabilize positioning of ribosome-bound tRNAs.</text>
</comment>
<dbReference type="Pfam" id="PF00673">
    <property type="entry name" value="Ribosomal_L5_C"/>
    <property type="match status" value="1"/>
</dbReference>